<keyword evidence="3" id="KW-1185">Reference proteome</keyword>
<reference evidence="2" key="1">
    <citation type="submission" date="2022-12" db="EMBL/GenBank/DDBJ databases">
        <authorList>
            <person name="Petersen C."/>
        </authorList>
    </citation>
    <scope>NUCLEOTIDE SEQUENCE</scope>
    <source>
        <strain evidence="2">IBT 16125</strain>
    </source>
</reference>
<protein>
    <submittedName>
        <fullName evidence="2">Uncharacterized protein</fullName>
    </submittedName>
</protein>
<proteinExistence type="predicted"/>
<dbReference type="AlphaFoldDB" id="A0AAD6C4F4"/>
<dbReference type="GeneID" id="81600122"/>
<evidence type="ECO:0000313" key="3">
    <source>
        <dbReference type="Proteomes" id="UP001213681"/>
    </source>
</evidence>
<evidence type="ECO:0000313" key="2">
    <source>
        <dbReference type="EMBL" id="KAJ5450048.1"/>
    </source>
</evidence>
<accession>A0AAD6C4F4</accession>
<comment type="caution">
    <text evidence="2">The sequence shown here is derived from an EMBL/GenBank/DDBJ whole genome shotgun (WGS) entry which is preliminary data.</text>
</comment>
<evidence type="ECO:0000256" key="1">
    <source>
        <dbReference type="SAM" id="MobiDB-lite"/>
    </source>
</evidence>
<sequence>MASLILHSQTSSIEICNTVEIPRHEQVSEWSGSGRLANQRPDAPAVPREITHRNGSAAKKLGFESGPFGSPFLPARQSGID</sequence>
<name>A0AAD6C4F4_9EURO</name>
<organism evidence="2 3">
    <name type="scientific">Penicillium daleae</name>
    <dbReference type="NCBI Taxonomy" id="63821"/>
    <lineage>
        <taxon>Eukaryota</taxon>
        <taxon>Fungi</taxon>
        <taxon>Dikarya</taxon>
        <taxon>Ascomycota</taxon>
        <taxon>Pezizomycotina</taxon>
        <taxon>Eurotiomycetes</taxon>
        <taxon>Eurotiomycetidae</taxon>
        <taxon>Eurotiales</taxon>
        <taxon>Aspergillaceae</taxon>
        <taxon>Penicillium</taxon>
    </lineage>
</organism>
<dbReference type="EMBL" id="JAPVEA010000006">
    <property type="protein sequence ID" value="KAJ5450048.1"/>
    <property type="molecule type" value="Genomic_DNA"/>
</dbReference>
<feature type="region of interest" description="Disordered" evidence="1">
    <location>
        <begin position="60"/>
        <end position="81"/>
    </location>
</feature>
<reference evidence="2" key="2">
    <citation type="journal article" date="2023" name="IMA Fungus">
        <title>Comparative genomic study of the Penicillium genus elucidates a diverse pangenome and 15 lateral gene transfer events.</title>
        <authorList>
            <person name="Petersen C."/>
            <person name="Sorensen T."/>
            <person name="Nielsen M.R."/>
            <person name="Sondergaard T.E."/>
            <person name="Sorensen J.L."/>
            <person name="Fitzpatrick D.A."/>
            <person name="Frisvad J.C."/>
            <person name="Nielsen K.L."/>
        </authorList>
    </citation>
    <scope>NUCLEOTIDE SEQUENCE</scope>
    <source>
        <strain evidence="2">IBT 16125</strain>
    </source>
</reference>
<gene>
    <name evidence="2" type="ORF">N7458_006497</name>
</gene>
<dbReference type="Proteomes" id="UP001213681">
    <property type="component" value="Unassembled WGS sequence"/>
</dbReference>
<dbReference type="RefSeq" id="XP_056765583.1">
    <property type="nucleotide sequence ID" value="XM_056909879.1"/>
</dbReference>